<sequence length="304" mass="31866">MGIKFKRRLVSVALLSFALLGPAQAIIVGGISGTGNNNDGEASLDDYISTSGLPSFDYWDNLVQVSNASGVYLGYNETTMTGWVLSANHISPEPTSITIAGTTYSVIGTGTQIAGTDLILYEIGGAGDPVLPTIPAVSLASTSATTGEFLLMTGRGFTTTSTYPYSWGDPGTNPDNGFRWGTNVVEFNATLDGAQYVITDFDDPSSPQATEYEGQGSLGDSGGGLFVLRDGEWILAGIAYFVDDGPSDDGTTNPSEYGDYTGYTDVAAYASQITAITGTLVPEPSTALLLPLAAMAAFFRRRRD</sequence>
<dbReference type="AlphaFoldDB" id="A0A934S8X7"/>
<gene>
    <name evidence="2" type="ORF">JIN85_18050</name>
</gene>
<evidence type="ECO:0000313" key="2">
    <source>
        <dbReference type="EMBL" id="MBK1884327.1"/>
    </source>
</evidence>
<feature type="signal peptide" evidence="1">
    <location>
        <begin position="1"/>
        <end position="25"/>
    </location>
</feature>
<name>A0A934S8X7_9BACT</name>
<keyword evidence="3" id="KW-1185">Reference proteome</keyword>
<dbReference type="InterPro" id="IPR043504">
    <property type="entry name" value="Peptidase_S1_PA_chymotrypsin"/>
</dbReference>
<feature type="chain" id="PRO_5037439247" evidence="1">
    <location>
        <begin position="26"/>
        <end position="304"/>
    </location>
</feature>
<organism evidence="2 3">
    <name type="scientific">Luteolibacter pohnpeiensis</name>
    <dbReference type="NCBI Taxonomy" id="454153"/>
    <lineage>
        <taxon>Bacteria</taxon>
        <taxon>Pseudomonadati</taxon>
        <taxon>Verrucomicrobiota</taxon>
        <taxon>Verrucomicrobiia</taxon>
        <taxon>Verrucomicrobiales</taxon>
        <taxon>Verrucomicrobiaceae</taxon>
        <taxon>Luteolibacter</taxon>
    </lineage>
</organism>
<dbReference type="RefSeq" id="WP_200273408.1">
    <property type="nucleotide sequence ID" value="NZ_JAENIJ010000043.1"/>
</dbReference>
<proteinExistence type="predicted"/>
<dbReference type="InterPro" id="IPR009003">
    <property type="entry name" value="Peptidase_S1_PA"/>
</dbReference>
<accession>A0A934S8X7</accession>
<dbReference type="SUPFAM" id="SSF50494">
    <property type="entry name" value="Trypsin-like serine proteases"/>
    <property type="match status" value="1"/>
</dbReference>
<dbReference type="EMBL" id="JAENIJ010000043">
    <property type="protein sequence ID" value="MBK1884327.1"/>
    <property type="molecule type" value="Genomic_DNA"/>
</dbReference>
<dbReference type="NCBIfam" id="TIGR02595">
    <property type="entry name" value="PEP_CTERM"/>
    <property type="match status" value="1"/>
</dbReference>
<protein>
    <submittedName>
        <fullName evidence="2">PEP-CTERM sorting domain-containing protein</fullName>
    </submittedName>
</protein>
<dbReference type="Gene3D" id="2.40.10.10">
    <property type="entry name" value="Trypsin-like serine proteases"/>
    <property type="match status" value="1"/>
</dbReference>
<dbReference type="InterPro" id="IPR013424">
    <property type="entry name" value="Ice-binding_C"/>
</dbReference>
<keyword evidence="1" id="KW-0732">Signal</keyword>
<dbReference type="Proteomes" id="UP000603141">
    <property type="component" value="Unassembled WGS sequence"/>
</dbReference>
<evidence type="ECO:0000313" key="3">
    <source>
        <dbReference type="Proteomes" id="UP000603141"/>
    </source>
</evidence>
<evidence type="ECO:0000256" key="1">
    <source>
        <dbReference type="SAM" id="SignalP"/>
    </source>
</evidence>
<reference evidence="2" key="1">
    <citation type="submission" date="2021-01" db="EMBL/GenBank/DDBJ databases">
        <title>Modified the classification status of verrucomicrobia.</title>
        <authorList>
            <person name="Feng X."/>
        </authorList>
    </citation>
    <scope>NUCLEOTIDE SEQUENCE</scope>
    <source>
        <strain evidence="2">KCTC 22041</strain>
    </source>
</reference>
<comment type="caution">
    <text evidence="2">The sequence shown here is derived from an EMBL/GenBank/DDBJ whole genome shotgun (WGS) entry which is preliminary data.</text>
</comment>